<evidence type="ECO:0000313" key="2">
    <source>
        <dbReference type="Proteomes" id="UP001153954"/>
    </source>
</evidence>
<evidence type="ECO:0008006" key="3">
    <source>
        <dbReference type="Google" id="ProtNLM"/>
    </source>
</evidence>
<dbReference type="Proteomes" id="UP001153954">
    <property type="component" value="Unassembled WGS sequence"/>
</dbReference>
<organism evidence="1 2">
    <name type="scientific">Euphydryas editha</name>
    <name type="common">Edith's checkerspot</name>
    <dbReference type="NCBI Taxonomy" id="104508"/>
    <lineage>
        <taxon>Eukaryota</taxon>
        <taxon>Metazoa</taxon>
        <taxon>Ecdysozoa</taxon>
        <taxon>Arthropoda</taxon>
        <taxon>Hexapoda</taxon>
        <taxon>Insecta</taxon>
        <taxon>Pterygota</taxon>
        <taxon>Neoptera</taxon>
        <taxon>Endopterygota</taxon>
        <taxon>Lepidoptera</taxon>
        <taxon>Glossata</taxon>
        <taxon>Ditrysia</taxon>
        <taxon>Papilionoidea</taxon>
        <taxon>Nymphalidae</taxon>
        <taxon>Nymphalinae</taxon>
        <taxon>Euphydryas</taxon>
    </lineage>
</organism>
<accession>A0AAU9UL23</accession>
<evidence type="ECO:0000313" key="1">
    <source>
        <dbReference type="EMBL" id="CAH2099434.1"/>
    </source>
</evidence>
<reference evidence="1" key="1">
    <citation type="submission" date="2022-03" db="EMBL/GenBank/DDBJ databases">
        <authorList>
            <person name="Tunstrom K."/>
        </authorList>
    </citation>
    <scope>NUCLEOTIDE SEQUENCE</scope>
</reference>
<keyword evidence="2" id="KW-1185">Reference proteome</keyword>
<dbReference type="AlphaFoldDB" id="A0AAU9UL23"/>
<proteinExistence type="predicted"/>
<name>A0AAU9UL23_EUPED</name>
<comment type="caution">
    <text evidence="1">The sequence shown here is derived from an EMBL/GenBank/DDBJ whole genome shotgun (WGS) entry which is preliminary data.</text>
</comment>
<gene>
    <name evidence="1" type="ORF">EEDITHA_LOCUS14411</name>
</gene>
<dbReference type="PANTHER" id="PTHR33332">
    <property type="entry name" value="REVERSE TRANSCRIPTASE DOMAIN-CONTAINING PROTEIN"/>
    <property type="match status" value="1"/>
</dbReference>
<sequence>MYKGGLIAKRAISSRQPLGIGQGREKRLRSVQVVDIQVYISFKLNDINKAVIKLNEDLKRIENWSESHTITLNPNKTKYLVFGTKKFLRELSDKDINIHLKGTRIDRVAEARNLGVIMDEKLRFHKHYINIVKNCYYRLKILYRFRDDIDVDLRIKLCESLVLSKLNYADAVTGPRLLSTTKRFIQQVQNACARYCFNIPSKEHVTPFINNAKILKMDYRRQLHFATLLFGIVCQNTYLINYNGQMNLIQHTILVRLTIYF</sequence>
<dbReference type="EMBL" id="CAKOGL010000022">
    <property type="protein sequence ID" value="CAH2099434.1"/>
    <property type="molecule type" value="Genomic_DNA"/>
</dbReference>
<protein>
    <recommendedName>
        <fullName evidence="3">Reverse transcriptase</fullName>
    </recommendedName>
</protein>